<evidence type="ECO:0000259" key="3">
    <source>
        <dbReference type="Pfam" id="PF05683"/>
    </source>
</evidence>
<dbReference type="STRING" id="1817893.AUJ66_06490"/>
<evidence type="ECO:0000313" key="5">
    <source>
        <dbReference type="Proteomes" id="UP000182278"/>
    </source>
</evidence>
<comment type="similarity">
    <text evidence="1">Belongs to the class-I fumarase family.</text>
</comment>
<protein>
    <submittedName>
        <fullName evidence="4">Fumarate hydratase</fullName>
    </submittedName>
</protein>
<dbReference type="PANTHER" id="PTHR43351:SF2">
    <property type="entry name" value="L(+)-TARTRATE DEHYDRATASE SUBUNIT BETA-RELATED"/>
    <property type="match status" value="1"/>
</dbReference>
<dbReference type="Pfam" id="PF05683">
    <property type="entry name" value="Fumerase_C"/>
    <property type="match status" value="1"/>
</dbReference>
<name>A0A1J4SE54_9BACT</name>
<accession>A0A1J4SE54</accession>
<dbReference type="Proteomes" id="UP000182278">
    <property type="component" value="Unassembled WGS sequence"/>
</dbReference>
<comment type="caution">
    <text evidence="4">The sequence shown here is derived from an EMBL/GenBank/DDBJ whole genome shotgun (WGS) entry which is preliminary data.</text>
</comment>
<organism evidence="4 5">
    <name type="scientific">Candidatus Desantisbacteria bacterium CG1_02_38_46</name>
    <dbReference type="NCBI Taxonomy" id="1817893"/>
    <lineage>
        <taxon>Bacteria</taxon>
        <taxon>Candidatus Desantisiibacteriota</taxon>
    </lineage>
</organism>
<reference evidence="4 5" key="1">
    <citation type="journal article" date="2016" name="Environ. Microbiol.">
        <title>Genomic resolution of a cold subsurface aquifer community provides metabolic insights for novel microbes adapted to high CO concentrations.</title>
        <authorList>
            <person name="Probst A.J."/>
            <person name="Castelle C.J."/>
            <person name="Singh A."/>
            <person name="Brown C.T."/>
            <person name="Anantharaman K."/>
            <person name="Sharon I."/>
            <person name="Hug L.A."/>
            <person name="Burstein D."/>
            <person name="Emerson J.B."/>
            <person name="Thomas B.C."/>
            <person name="Banfield J.F."/>
        </authorList>
    </citation>
    <scope>NUCLEOTIDE SEQUENCE [LARGE SCALE GENOMIC DNA]</scope>
    <source>
        <strain evidence="4">CG1_02_38_46</strain>
    </source>
</reference>
<dbReference type="EMBL" id="MNUO01000099">
    <property type="protein sequence ID" value="OIN96366.1"/>
    <property type="molecule type" value="Genomic_DNA"/>
</dbReference>
<evidence type="ECO:0000313" key="4">
    <source>
        <dbReference type="EMBL" id="OIN96366.1"/>
    </source>
</evidence>
<keyword evidence="2" id="KW-0456">Lyase</keyword>
<proteinExistence type="inferred from homology"/>
<dbReference type="NCBIfam" id="TIGR00723">
    <property type="entry name" value="ttdB_fumA_fumB"/>
    <property type="match status" value="1"/>
</dbReference>
<gene>
    <name evidence="4" type="ORF">AUJ66_06490</name>
</gene>
<dbReference type="InterPro" id="IPR004647">
    <property type="entry name" value="Fe-S_hydro-lyase_TtdB-typ_cat"/>
</dbReference>
<feature type="domain" description="Fe-S hydro-lyase tartrate dehydratase beta-type catalytic" evidence="3">
    <location>
        <begin position="9"/>
        <end position="168"/>
    </location>
</feature>
<dbReference type="GO" id="GO:0016836">
    <property type="term" value="F:hydro-lyase activity"/>
    <property type="evidence" value="ECO:0007669"/>
    <property type="project" value="InterPro"/>
</dbReference>
<dbReference type="InterPro" id="IPR036660">
    <property type="entry name" value="Fe-S_hydroAse_TtdB_cat_sf"/>
</dbReference>
<dbReference type="AlphaFoldDB" id="A0A1J4SE54"/>
<dbReference type="PANTHER" id="PTHR43351">
    <property type="entry name" value="L(+)-TARTRATE DEHYDRATASE SUBUNIT BETA"/>
    <property type="match status" value="1"/>
</dbReference>
<sequence>MRKIKLPLEDKVLNSLKIGEIVLLNGIIYTARDAAHKRMIKKLPFDIRGQVIYYAGPTPAPPGRVIGSCGPTTSARMDIYTPLLLKMGLKGMIGKGNRSSDVIKATKKYKAIYFVAIGGAGALLSKKIKSAKIIAYRNLGPEAIYKLEVEDFPVIVGIDSFGKNIFKKSSGRVYSAF</sequence>
<evidence type="ECO:0000256" key="2">
    <source>
        <dbReference type="ARBA" id="ARBA00023239"/>
    </source>
</evidence>
<evidence type="ECO:0000256" key="1">
    <source>
        <dbReference type="ARBA" id="ARBA00008876"/>
    </source>
</evidence>
<dbReference type="NCBIfam" id="NF005310">
    <property type="entry name" value="PRK06842.1"/>
    <property type="match status" value="1"/>
</dbReference>
<dbReference type="SUPFAM" id="SSF117457">
    <property type="entry name" value="FumA C-terminal domain-like"/>
    <property type="match status" value="1"/>
</dbReference>
<dbReference type="Gene3D" id="3.20.130.10">
    <property type="entry name" value="Fe-S hydro-lyase, tartrate dehydratase beta-type, catalytic domain"/>
    <property type="match status" value="1"/>
</dbReference>